<name>A0A2S7SU14_9BACT</name>
<sequence>MSTNTEHLLFDDRGIHEVSSSTIPSEYINFINGFILPPTNFIFEKHVDSIADFSFLKIESEASQINLSIIDTYLPQILSALLLCVHDANNELRLLDALNILTTTNPLRYDLSYGHPMYEYKIRHLLSCLIYNLSTIESWNTPSTGTKGAVIELENGSKICCHIYNPNRFIGYLLDHLWVTTTAKCDYTITEKCNNLVTSSLAFKFI</sequence>
<dbReference type="RefSeq" id="WP_105040126.1">
    <property type="nucleotide sequence ID" value="NZ_PPSL01000004.1"/>
</dbReference>
<protein>
    <submittedName>
        <fullName evidence="1">Uncharacterized protein</fullName>
    </submittedName>
</protein>
<organism evidence="1 2">
    <name type="scientific">Flavipsychrobacter stenotrophus</name>
    <dbReference type="NCBI Taxonomy" id="2077091"/>
    <lineage>
        <taxon>Bacteria</taxon>
        <taxon>Pseudomonadati</taxon>
        <taxon>Bacteroidota</taxon>
        <taxon>Chitinophagia</taxon>
        <taxon>Chitinophagales</taxon>
        <taxon>Chitinophagaceae</taxon>
        <taxon>Flavipsychrobacter</taxon>
    </lineage>
</organism>
<dbReference type="OrthoDB" id="1551452at2"/>
<reference evidence="1 2" key="1">
    <citation type="submission" date="2018-01" db="EMBL/GenBank/DDBJ databases">
        <title>A novel member of the phylum Bacteroidetes isolated from glacier ice.</title>
        <authorList>
            <person name="Liu Q."/>
            <person name="Xin Y.-H."/>
        </authorList>
    </citation>
    <scope>NUCLEOTIDE SEQUENCE [LARGE SCALE GENOMIC DNA]</scope>
    <source>
        <strain evidence="1 2">RB1R16</strain>
    </source>
</reference>
<dbReference type="InterPro" id="IPR019062">
    <property type="entry name" value="Restrct_endonuc_II_HpaII"/>
</dbReference>
<keyword evidence="2" id="KW-1185">Reference proteome</keyword>
<gene>
    <name evidence="1" type="ORF">CJD36_015585</name>
</gene>
<dbReference type="Pfam" id="PF09561">
    <property type="entry name" value="RE_HpaII"/>
    <property type="match status" value="1"/>
</dbReference>
<dbReference type="Proteomes" id="UP000239872">
    <property type="component" value="Unassembled WGS sequence"/>
</dbReference>
<proteinExistence type="predicted"/>
<dbReference type="AlphaFoldDB" id="A0A2S7SU14"/>
<comment type="caution">
    <text evidence="1">The sequence shown here is derived from an EMBL/GenBank/DDBJ whole genome shotgun (WGS) entry which is preliminary data.</text>
</comment>
<evidence type="ECO:0000313" key="1">
    <source>
        <dbReference type="EMBL" id="PQJ10117.1"/>
    </source>
</evidence>
<evidence type="ECO:0000313" key="2">
    <source>
        <dbReference type="Proteomes" id="UP000239872"/>
    </source>
</evidence>
<accession>A0A2S7SU14</accession>
<dbReference type="EMBL" id="PPSL01000004">
    <property type="protein sequence ID" value="PQJ10117.1"/>
    <property type="molecule type" value="Genomic_DNA"/>
</dbReference>